<gene>
    <name evidence="7" type="primary">Sse</name>
</gene>
<evidence type="ECO:0000313" key="6">
    <source>
        <dbReference type="Proteomes" id="UP001652661"/>
    </source>
</evidence>
<evidence type="ECO:0000313" key="7">
    <source>
        <dbReference type="RefSeq" id="XP_017038298.1"/>
    </source>
</evidence>
<proteinExistence type="predicted"/>
<evidence type="ECO:0000256" key="2">
    <source>
        <dbReference type="ARBA" id="ARBA00012489"/>
    </source>
</evidence>
<keyword evidence="6" id="KW-1185">Reference proteome</keyword>
<dbReference type="GO" id="GO:0072686">
    <property type="term" value="C:mitotic spindle"/>
    <property type="evidence" value="ECO:0007669"/>
    <property type="project" value="TreeGrafter"/>
</dbReference>
<dbReference type="GO" id="GO:0005737">
    <property type="term" value="C:cytoplasm"/>
    <property type="evidence" value="ECO:0007669"/>
    <property type="project" value="TreeGrafter"/>
</dbReference>
<dbReference type="Proteomes" id="UP001652661">
    <property type="component" value="Chromosome 3L"/>
</dbReference>
<dbReference type="OrthoDB" id="10255632at2759"/>
<sequence length="635" mass="73301">MLVSGGKVQKQVTYPSKDVGPVAKEYNLLCAEEEYRNGNVEHSIYYQVRAQFQSTDLRYITEAEDLEKQRPTTAQLLKVASQQEKKDFKSNKFLQNTIKYLQKKELENPPQKLAKYNLEHLDFLEDVEQPAEGLRRIRNICQRLPDEWCVLQLCKSFKPATTYSVFNEIQPSAGAIYLSLLRHCRSPQLGPICLRFAGGNLPKLFRQYSTVVNRFRRVVTVDPQNMKGKEAKQKYWEELDAFSVFLTQLVSDLRDTFAPYRFMFFGKRYDCSAVHRQTKIINHLVDDFCLANKWTNHQRVILSQAALHANRLDAAELKLICHEICPRHKNTQAVYDMLKGFANDWKQLEERQKLVAKRYPTILVVDERLDHFHWEQLLTVQEFSRVKSLHCLWRLFQQHKADIKHGYYTTTIQQGMCVINPDGDLANSGRRLRSFFEYWLSDWQHLFETVPTEKVMVQQAYQTDCFVYAGHGSGLQYVNASLICRARVRSVVFLFGCDSTRMLGTGLYSALYGAHDYYHGALSPSVVGTLMPALDGNMDTISVTMLSLWLAPGNKQVIPWTHIDRATWLKKGVIKGKDQENTPLMSQQNKYHLGSLCSILSLVQQGKVEPSIYNSCIYVCRGLPAWNLAVEKMPF</sequence>
<dbReference type="OMA" id="AWNLAVE"/>
<keyword evidence="3" id="KW-0378">Hydrolase</keyword>
<dbReference type="InterPro" id="IPR030397">
    <property type="entry name" value="SEPARIN_core_dom"/>
</dbReference>
<reference evidence="7" key="1">
    <citation type="submission" date="2025-08" db="UniProtKB">
        <authorList>
            <consortium name="RefSeq"/>
        </authorList>
    </citation>
    <scope>IDENTIFICATION</scope>
    <source>
        <strain evidence="7">14028-0561.14</strain>
        <tissue evidence="7">Whole fly</tissue>
    </source>
</reference>
<evidence type="ECO:0000256" key="3">
    <source>
        <dbReference type="ARBA" id="ARBA00022801"/>
    </source>
</evidence>
<dbReference type="GO" id="GO:0051307">
    <property type="term" value="P:meiotic chromosome separation"/>
    <property type="evidence" value="ECO:0007669"/>
    <property type="project" value="TreeGrafter"/>
</dbReference>
<dbReference type="RefSeq" id="XP_017038298.1">
    <property type="nucleotide sequence ID" value="XM_017182809.3"/>
</dbReference>
<dbReference type="PANTHER" id="PTHR12792:SF0">
    <property type="entry name" value="SEPARIN"/>
    <property type="match status" value="1"/>
</dbReference>
<name>A0A6P4JTH4_DROKI</name>
<dbReference type="InterPro" id="IPR005314">
    <property type="entry name" value="Peptidase_C50"/>
</dbReference>
<protein>
    <recommendedName>
        <fullName evidence="2">separase</fullName>
        <ecNumber evidence="2">3.4.22.49</ecNumber>
    </recommendedName>
</protein>
<evidence type="ECO:0000256" key="1">
    <source>
        <dbReference type="ARBA" id="ARBA00000451"/>
    </source>
</evidence>
<accession>A0A6P4JTH4</accession>
<organism evidence="6 7">
    <name type="scientific">Drosophila kikkawai</name>
    <name type="common">Fruit fly</name>
    <dbReference type="NCBI Taxonomy" id="30033"/>
    <lineage>
        <taxon>Eukaryota</taxon>
        <taxon>Metazoa</taxon>
        <taxon>Ecdysozoa</taxon>
        <taxon>Arthropoda</taxon>
        <taxon>Hexapoda</taxon>
        <taxon>Insecta</taxon>
        <taxon>Pterygota</taxon>
        <taxon>Neoptera</taxon>
        <taxon>Endopterygota</taxon>
        <taxon>Diptera</taxon>
        <taxon>Brachycera</taxon>
        <taxon>Muscomorpha</taxon>
        <taxon>Ephydroidea</taxon>
        <taxon>Drosophilidae</taxon>
        <taxon>Drosophila</taxon>
        <taxon>Sophophora</taxon>
    </lineage>
</organism>
<dbReference type="PANTHER" id="PTHR12792">
    <property type="entry name" value="EXTRA SPINDLE POLES 1-RELATED"/>
    <property type="match status" value="1"/>
</dbReference>
<evidence type="ECO:0000256" key="4">
    <source>
        <dbReference type="ARBA" id="ARBA00022829"/>
    </source>
</evidence>
<feature type="domain" description="Peptidase C50" evidence="5">
    <location>
        <begin position="412"/>
        <end position="508"/>
    </location>
</feature>
<dbReference type="GO" id="GO:0006508">
    <property type="term" value="P:proteolysis"/>
    <property type="evidence" value="ECO:0007669"/>
    <property type="project" value="InterPro"/>
</dbReference>
<dbReference type="PROSITE" id="PS51700">
    <property type="entry name" value="SEPARIN"/>
    <property type="match status" value="1"/>
</dbReference>
<keyword evidence="4" id="KW-0159">Chromosome partition</keyword>
<dbReference type="Pfam" id="PF03568">
    <property type="entry name" value="Separin_C"/>
    <property type="match status" value="1"/>
</dbReference>
<dbReference type="EC" id="3.4.22.49" evidence="2"/>
<dbReference type="GO" id="GO:0004197">
    <property type="term" value="F:cysteine-type endopeptidase activity"/>
    <property type="evidence" value="ECO:0007669"/>
    <property type="project" value="InterPro"/>
</dbReference>
<evidence type="ECO:0000259" key="5">
    <source>
        <dbReference type="PROSITE" id="PS51700"/>
    </source>
</evidence>
<comment type="catalytic activity">
    <reaction evidence="1">
        <text>All bonds known to be hydrolyzed by this endopeptidase have arginine in P1 and an acidic residue in P4. P6 is often occupied by an acidic residue or by a hydroxy-amino-acid residue, the phosphorylation of which enhances cleavage.</text>
        <dbReference type="EC" id="3.4.22.49"/>
    </reaction>
</comment>
<dbReference type="AlphaFoldDB" id="A0A6P4JTH4"/>
<dbReference type="GO" id="GO:0005634">
    <property type="term" value="C:nucleus"/>
    <property type="evidence" value="ECO:0007669"/>
    <property type="project" value="InterPro"/>
</dbReference>